<sequence>MKKIALVLAALAATSGAAFAGDFAATLQYPEAPRVNQTAQQLDHSSTGSILRKIVSGKPAADGKTVKKPAADALKN</sequence>
<proteinExistence type="predicted"/>
<dbReference type="Proteomes" id="UP000323300">
    <property type="component" value="Unassembled WGS sequence"/>
</dbReference>
<dbReference type="EMBL" id="FOSL01000006">
    <property type="protein sequence ID" value="SFK43725.1"/>
    <property type="molecule type" value="Genomic_DNA"/>
</dbReference>
<gene>
    <name evidence="2" type="ORF">SAMN04488498_106152</name>
</gene>
<reference evidence="2 3" key="1">
    <citation type="submission" date="2016-10" db="EMBL/GenBank/DDBJ databases">
        <authorList>
            <person name="Varghese N."/>
            <person name="Submissions S."/>
        </authorList>
    </citation>
    <scope>NUCLEOTIDE SEQUENCE [LARGE SCALE GENOMIC DNA]</scope>
    <source>
        <strain evidence="2 3">DSM 21822</strain>
    </source>
</reference>
<feature type="signal peptide" evidence="1">
    <location>
        <begin position="1"/>
        <end position="20"/>
    </location>
</feature>
<keyword evidence="1" id="KW-0732">Signal</keyword>
<evidence type="ECO:0000313" key="3">
    <source>
        <dbReference type="Proteomes" id="UP000323300"/>
    </source>
</evidence>
<feature type="chain" id="PRO_5009302469" evidence="1">
    <location>
        <begin position="21"/>
        <end position="76"/>
    </location>
</feature>
<organism evidence="2 3">
    <name type="scientific">Neomesorhizobium albiziae</name>
    <dbReference type="NCBI Taxonomy" id="335020"/>
    <lineage>
        <taxon>Bacteria</taxon>
        <taxon>Pseudomonadati</taxon>
        <taxon>Pseudomonadota</taxon>
        <taxon>Alphaproteobacteria</taxon>
        <taxon>Hyphomicrobiales</taxon>
        <taxon>Phyllobacteriaceae</taxon>
        <taxon>Neomesorhizobium</taxon>
    </lineage>
</organism>
<accession>A0A1I3ZI45</accession>
<dbReference type="RefSeq" id="WP_149760508.1">
    <property type="nucleotide sequence ID" value="NZ_BSPE01000031.1"/>
</dbReference>
<evidence type="ECO:0000256" key="1">
    <source>
        <dbReference type="SAM" id="SignalP"/>
    </source>
</evidence>
<keyword evidence="3" id="KW-1185">Reference proteome</keyword>
<name>A0A1I3ZI45_9HYPH</name>
<evidence type="ECO:0000313" key="2">
    <source>
        <dbReference type="EMBL" id="SFK43725.1"/>
    </source>
</evidence>
<protein>
    <submittedName>
        <fullName evidence="2">Uncharacterized protein</fullName>
    </submittedName>
</protein>
<dbReference type="AlphaFoldDB" id="A0A1I3ZI45"/>